<dbReference type="InterPro" id="IPR044549">
    <property type="entry name" value="bHLH_AtIBH1-like"/>
</dbReference>
<comment type="caution">
    <text evidence="7">The sequence shown here is derived from an EMBL/GenBank/DDBJ whole genome shotgun (WGS) entry which is preliminary data.</text>
</comment>
<dbReference type="SUPFAM" id="SSF47459">
    <property type="entry name" value="HLH, helix-loop-helix DNA-binding domain"/>
    <property type="match status" value="1"/>
</dbReference>
<comment type="subcellular location">
    <subcellularLocation>
        <location evidence="1">Nucleus</location>
    </subcellularLocation>
</comment>
<feature type="region of interest" description="Disordered" evidence="5">
    <location>
        <begin position="109"/>
        <end position="134"/>
    </location>
</feature>
<evidence type="ECO:0000259" key="6">
    <source>
        <dbReference type="PROSITE" id="PS50888"/>
    </source>
</evidence>
<evidence type="ECO:0000313" key="8">
    <source>
        <dbReference type="Proteomes" id="UP001443914"/>
    </source>
</evidence>
<dbReference type="InterPro" id="IPR011598">
    <property type="entry name" value="bHLH_dom"/>
</dbReference>
<dbReference type="AlphaFoldDB" id="A0AAW1IQ06"/>
<dbReference type="InterPro" id="IPR036638">
    <property type="entry name" value="HLH_DNA-bd_sf"/>
</dbReference>
<evidence type="ECO:0000256" key="2">
    <source>
        <dbReference type="ARBA" id="ARBA00023015"/>
    </source>
</evidence>
<reference evidence="7" key="1">
    <citation type="submission" date="2024-03" db="EMBL/GenBank/DDBJ databases">
        <title>WGS assembly of Saponaria officinalis var. Norfolk2.</title>
        <authorList>
            <person name="Jenkins J."/>
            <person name="Shu S."/>
            <person name="Grimwood J."/>
            <person name="Barry K."/>
            <person name="Goodstein D."/>
            <person name="Schmutz J."/>
            <person name="Leebens-Mack J."/>
            <person name="Osbourn A."/>
        </authorList>
    </citation>
    <scope>NUCLEOTIDE SEQUENCE [LARGE SCALE GENOMIC DNA]</scope>
    <source>
        <strain evidence="7">JIC</strain>
    </source>
</reference>
<dbReference type="Gene3D" id="4.10.280.10">
    <property type="entry name" value="Helix-loop-helix DNA-binding domain"/>
    <property type="match status" value="1"/>
</dbReference>
<sequence length="206" mass="22705">MTSNHGEQSTETHRNKRRKVDDNAASTSTNQIQSITNQIRWRTSAEHQSYSSKLIAALRHVRRPNAHPIPGGRELRAAADTALAMAAKGRTRWSRAILNSRVKLRLTRRHKKAKIRAKAPPPPPRLSPSLTAEKSTATAIEKRVKVLSRLVPGCRKLSFPNLLEEATDYIAALQLQVRTMAALAEFLSGSTGSMDTEPSSVHSSST</sequence>
<dbReference type="PANTHER" id="PTHR33124">
    <property type="entry name" value="TRANSCRIPTION FACTOR IBH1-LIKE 1"/>
    <property type="match status" value="1"/>
</dbReference>
<name>A0AAW1IQ06_SAPOF</name>
<dbReference type="GO" id="GO:0000976">
    <property type="term" value="F:transcription cis-regulatory region binding"/>
    <property type="evidence" value="ECO:0007669"/>
    <property type="project" value="UniProtKB-ARBA"/>
</dbReference>
<evidence type="ECO:0000256" key="4">
    <source>
        <dbReference type="ARBA" id="ARBA00023242"/>
    </source>
</evidence>
<evidence type="ECO:0000256" key="3">
    <source>
        <dbReference type="ARBA" id="ARBA00023163"/>
    </source>
</evidence>
<dbReference type="EMBL" id="JBDFQZ010000009">
    <property type="protein sequence ID" value="KAK9692154.1"/>
    <property type="molecule type" value="Genomic_DNA"/>
</dbReference>
<dbReference type="PROSITE" id="PS50888">
    <property type="entry name" value="BHLH"/>
    <property type="match status" value="1"/>
</dbReference>
<feature type="region of interest" description="Disordered" evidence="5">
    <location>
        <begin position="1"/>
        <end position="31"/>
    </location>
</feature>
<dbReference type="GO" id="GO:0046983">
    <property type="term" value="F:protein dimerization activity"/>
    <property type="evidence" value="ECO:0007669"/>
    <property type="project" value="InterPro"/>
</dbReference>
<protein>
    <recommendedName>
        <fullName evidence="6">BHLH domain-containing protein</fullName>
    </recommendedName>
</protein>
<dbReference type="CDD" id="cd11444">
    <property type="entry name" value="bHLH_AtIBH1_like"/>
    <property type="match status" value="1"/>
</dbReference>
<keyword evidence="2" id="KW-0805">Transcription regulation</keyword>
<feature type="domain" description="BHLH" evidence="6">
    <location>
        <begin position="124"/>
        <end position="173"/>
    </location>
</feature>
<evidence type="ECO:0000313" key="7">
    <source>
        <dbReference type="EMBL" id="KAK9692154.1"/>
    </source>
</evidence>
<keyword evidence="3" id="KW-0804">Transcription</keyword>
<dbReference type="Proteomes" id="UP001443914">
    <property type="component" value="Unassembled WGS sequence"/>
</dbReference>
<keyword evidence="8" id="KW-1185">Reference proteome</keyword>
<dbReference type="GO" id="GO:0006355">
    <property type="term" value="P:regulation of DNA-templated transcription"/>
    <property type="evidence" value="ECO:0007669"/>
    <property type="project" value="InterPro"/>
</dbReference>
<dbReference type="PANTHER" id="PTHR33124:SF12">
    <property type="entry name" value="TRANSCRIPTION FACTOR BHLH148"/>
    <property type="match status" value="1"/>
</dbReference>
<dbReference type="InterPro" id="IPR044660">
    <property type="entry name" value="IBH1-like"/>
</dbReference>
<dbReference type="GO" id="GO:0005634">
    <property type="term" value="C:nucleus"/>
    <property type="evidence" value="ECO:0007669"/>
    <property type="project" value="UniProtKB-SubCell"/>
</dbReference>
<evidence type="ECO:0000256" key="1">
    <source>
        <dbReference type="ARBA" id="ARBA00004123"/>
    </source>
</evidence>
<accession>A0AAW1IQ06</accession>
<evidence type="ECO:0000256" key="5">
    <source>
        <dbReference type="SAM" id="MobiDB-lite"/>
    </source>
</evidence>
<proteinExistence type="predicted"/>
<keyword evidence="4" id="KW-0539">Nucleus</keyword>
<dbReference type="InterPro" id="IPR059002">
    <property type="entry name" value="IBH1_N"/>
</dbReference>
<dbReference type="Pfam" id="PF26576">
    <property type="entry name" value="IBH1_N"/>
    <property type="match status" value="1"/>
</dbReference>
<organism evidence="7 8">
    <name type="scientific">Saponaria officinalis</name>
    <name type="common">Common soapwort</name>
    <name type="synonym">Lychnis saponaria</name>
    <dbReference type="NCBI Taxonomy" id="3572"/>
    <lineage>
        <taxon>Eukaryota</taxon>
        <taxon>Viridiplantae</taxon>
        <taxon>Streptophyta</taxon>
        <taxon>Embryophyta</taxon>
        <taxon>Tracheophyta</taxon>
        <taxon>Spermatophyta</taxon>
        <taxon>Magnoliopsida</taxon>
        <taxon>eudicotyledons</taxon>
        <taxon>Gunneridae</taxon>
        <taxon>Pentapetalae</taxon>
        <taxon>Caryophyllales</taxon>
        <taxon>Caryophyllaceae</taxon>
        <taxon>Caryophylleae</taxon>
        <taxon>Saponaria</taxon>
    </lineage>
</organism>
<gene>
    <name evidence="7" type="ORF">RND81_09G244300</name>
</gene>